<keyword evidence="2" id="KW-0677">Repeat</keyword>
<evidence type="ECO:0000256" key="2">
    <source>
        <dbReference type="ARBA" id="ARBA00022737"/>
    </source>
</evidence>
<feature type="repeat" description="WD" evidence="3">
    <location>
        <begin position="1563"/>
        <end position="1604"/>
    </location>
</feature>
<feature type="repeat" description="WD" evidence="3">
    <location>
        <begin position="1177"/>
        <end position="1218"/>
    </location>
</feature>
<reference evidence="6 7" key="1">
    <citation type="journal article" date="2024" name="J Genomics">
        <title>Draft genome sequencing and assembly of Favolaschia claudopus CIRM-BRFM 2984 isolated from oak limbs.</title>
        <authorList>
            <person name="Navarro D."/>
            <person name="Drula E."/>
            <person name="Chaduli D."/>
            <person name="Cazenave R."/>
            <person name="Ahrendt S."/>
            <person name="Wang J."/>
            <person name="Lipzen A."/>
            <person name="Daum C."/>
            <person name="Barry K."/>
            <person name="Grigoriev I.V."/>
            <person name="Favel A."/>
            <person name="Rosso M.N."/>
            <person name="Martin F."/>
        </authorList>
    </citation>
    <scope>NUCLEOTIDE SEQUENCE [LARGE SCALE GENOMIC DNA]</scope>
    <source>
        <strain evidence="6 7">CIRM-BRFM 2984</strain>
    </source>
</reference>
<dbReference type="Pfam" id="PF00168">
    <property type="entry name" value="C2"/>
    <property type="match status" value="1"/>
</dbReference>
<keyword evidence="1 3" id="KW-0853">WD repeat</keyword>
<feature type="domain" description="NACHT" evidence="5">
    <location>
        <begin position="375"/>
        <end position="522"/>
    </location>
</feature>
<dbReference type="Proteomes" id="UP001362999">
    <property type="component" value="Unassembled WGS sequence"/>
</dbReference>
<dbReference type="PANTHER" id="PTHR19848:SF8">
    <property type="entry name" value="F-BOX AND WD REPEAT DOMAIN CONTAINING 7"/>
    <property type="match status" value="1"/>
</dbReference>
<dbReference type="SUPFAM" id="SSF52540">
    <property type="entry name" value="P-loop containing nucleoside triphosphate hydrolases"/>
    <property type="match status" value="1"/>
</dbReference>
<dbReference type="PROSITE" id="PS50004">
    <property type="entry name" value="C2"/>
    <property type="match status" value="1"/>
</dbReference>
<dbReference type="InterPro" id="IPR036322">
    <property type="entry name" value="WD40_repeat_dom_sf"/>
</dbReference>
<dbReference type="PROSITE" id="PS50082">
    <property type="entry name" value="WD_REPEATS_2"/>
    <property type="match status" value="21"/>
</dbReference>
<feature type="repeat" description="WD" evidence="3">
    <location>
        <begin position="1649"/>
        <end position="1681"/>
    </location>
</feature>
<evidence type="ECO:0000256" key="1">
    <source>
        <dbReference type="ARBA" id="ARBA00022574"/>
    </source>
</evidence>
<dbReference type="Pfam" id="PF00400">
    <property type="entry name" value="WD40"/>
    <property type="match status" value="21"/>
</dbReference>
<comment type="caution">
    <text evidence="6">The sequence shown here is derived from an EMBL/GenBank/DDBJ whole genome shotgun (WGS) entry which is preliminary data.</text>
</comment>
<evidence type="ECO:0000313" key="6">
    <source>
        <dbReference type="EMBL" id="KAK6988500.1"/>
    </source>
</evidence>
<dbReference type="SMART" id="SM00320">
    <property type="entry name" value="WD40"/>
    <property type="match status" value="21"/>
</dbReference>
<feature type="repeat" description="WD" evidence="3">
    <location>
        <begin position="1606"/>
        <end position="1647"/>
    </location>
</feature>
<feature type="repeat" description="WD" evidence="3">
    <location>
        <begin position="920"/>
        <end position="961"/>
    </location>
</feature>
<dbReference type="SUPFAM" id="SSF50978">
    <property type="entry name" value="WD40 repeat-like"/>
    <property type="match status" value="1"/>
</dbReference>
<feature type="repeat" description="WD" evidence="3">
    <location>
        <begin position="1692"/>
        <end position="1733"/>
    </location>
</feature>
<dbReference type="Pfam" id="PF24883">
    <property type="entry name" value="NPHP3_N"/>
    <property type="match status" value="1"/>
</dbReference>
<dbReference type="PANTHER" id="PTHR19848">
    <property type="entry name" value="WD40 REPEAT PROTEIN"/>
    <property type="match status" value="1"/>
</dbReference>
<feature type="repeat" description="WD" evidence="3">
    <location>
        <begin position="1735"/>
        <end position="1776"/>
    </location>
</feature>
<dbReference type="InterPro" id="IPR000008">
    <property type="entry name" value="C2_dom"/>
</dbReference>
<dbReference type="InterPro" id="IPR027417">
    <property type="entry name" value="P-loop_NTPase"/>
</dbReference>
<dbReference type="InterPro" id="IPR019775">
    <property type="entry name" value="WD40_repeat_CS"/>
</dbReference>
<dbReference type="InterPro" id="IPR011047">
    <property type="entry name" value="Quinoprotein_ADH-like_sf"/>
</dbReference>
<feature type="domain" description="C2" evidence="4">
    <location>
        <begin position="1"/>
        <end position="110"/>
    </location>
</feature>
<feature type="repeat" description="WD" evidence="3">
    <location>
        <begin position="1477"/>
        <end position="1518"/>
    </location>
</feature>
<feature type="repeat" description="WD" evidence="3">
    <location>
        <begin position="1006"/>
        <end position="1047"/>
    </location>
</feature>
<dbReference type="PROSITE" id="PS50294">
    <property type="entry name" value="WD_REPEATS_REGION"/>
    <property type="match status" value="21"/>
</dbReference>
<evidence type="ECO:0000313" key="7">
    <source>
        <dbReference type="Proteomes" id="UP001362999"/>
    </source>
</evidence>
<accession>A0AAV9ZPM5</accession>
<dbReference type="SUPFAM" id="SSF49562">
    <property type="entry name" value="C2 domain (Calcium/lipid-binding domain, CaLB)"/>
    <property type="match status" value="1"/>
</dbReference>
<protein>
    <submittedName>
        <fullName evidence="6">Quinon protein alcohol dehydrogenase-like superfamily</fullName>
    </submittedName>
</protein>
<dbReference type="PRINTS" id="PR00320">
    <property type="entry name" value="GPROTEINBRPT"/>
</dbReference>
<evidence type="ECO:0000256" key="3">
    <source>
        <dbReference type="PROSITE-ProRule" id="PRU00221"/>
    </source>
</evidence>
<dbReference type="InterPro" id="IPR007111">
    <property type="entry name" value="NACHT_NTPase"/>
</dbReference>
<name>A0AAV9ZPM5_9AGAR</name>
<proteinExistence type="predicted"/>
<evidence type="ECO:0000259" key="4">
    <source>
        <dbReference type="PROSITE" id="PS50004"/>
    </source>
</evidence>
<feature type="repeat" description="WD" evidence="3">
    <location>
        <begin position="963"/>
        <end position="1004"/>
    </location>
</feature>
<feature type="repeat" description="WD" evidence="3">
    <location>
        <begin position="1778"/>
        <end position="1809"/>
    </location>
</feature>
<dbReference type="SUPFAM" id="SSF50998">
    <property type="entry name" value="Quinoprotein alcohol dehydrogenase-like"/>
    <property type="match status" value="2"/>
</dbReference>
<feature type="repeat" description="WD" evidence="3">
    <location>
        <begin position="1220"/>
        <end position="1252"/>
    </location>
</feature>
<dbReference type="Gene3D" id="2.130.10.10">
    <property type="entry name" value="YVTN repeat-like/Quinoprotein amine dehydrogenase"/>
    <property type="match status" value="10"/>
</dbReference>
<dbReference type="InterPro" id="IPR001680">
    <property type="entry name" value="WD40_rpt"/>
</dbReference>
<sequence length="1941" mass="209413">MAILTLIGTSQHLHAVNNLVWNPGWRDFGKPPNLYVEVHGSKDHIFKTRVVKRNAKPTWTDRFELTSPPLSMLTFRLLHDAPGPDVRIAEAETTVGELIEQFSPNEVVWLDMKAPNGEVLGRLSVSLHAFTGDKGIEQMSEVPSSLKVRPLVGEALDSFVAVEGLSGAKLSDSLSAVLSALENIVKVGDELAKIHPYANAAWKVLTSVYKIVQNQREADEKVAQLVEAMARLYSFAKEIDSVVNNSKPVQDIVLRITMQTMECALLLREYSGHGFLGRIAQTSILGVGQRIDELTAALLRLKDEFDPGLAVQTTVVSAQILDKVEKLENSSVLSDLKRARRSNHRPSTRRECLPGTTSEIIEHITQRLSTPSEARIVWLSGVAGSGKSTIATSVSEYFRGLGRLGIFLCFARNDVVGSDPILVLHTIAYGLATLHPHIEGAICMALSRDSNLVDAPIDKQFQELLLGPLESVKQHLIGPFIVVIDALDECADDSRNVLGNLITNFFTKLPAAFRFFVTSRPDFDITRLFRNKAVVEERSLDIAAENDNDISVYILDRLATIRQAHRLSRIWPGEDVIRQLINLSGNLFIWAATALDFVEGKKLFDPHKRLETLLKTPFQTGGNLDQLYTLALVSDGDWDDEEFRESATAILAVIALAKVPMTDSAMDAILGLDDGTAARVLNFLGSVVQWSAGQPARTLHASFDDFLVDPHRVNDSWFFDVAKAKKSLVSGCLMVMQKHLKFNICQLPDSHLLNSEVPGLFETAESHLSPALKYATRFWGPHLGDSEFDDEILVSLQSFLTGQFLFWVEVLSVRHEMASAAGILQFAQKYTLVSVDFQKGWILIADCQGKGDSIEMLLKDAQKFVSVFAPAIAESAPHIYISAIPLAPRESALRAHYLSRFPRLLRYSVPESWTSLEKTLQGHDNEVASVAFSRDGQRIVSGSCDHTVRIWDAANGAVVVGPLHGHDDRVTSVAFSPDGQRIVSGSYDNTVHIWEAANGAAIGEPLQGHEKEVSSVAFSPDSQRIVSGSCDHTVRIWDAANGAVVVGPLHGHDDWVASVAFSPDGQRIVSGSCDKTVRIWDAATDAAGGEPLQGHEEVSSVAFSPDSQRIVSGSCDHTVRIWDAANGAVVVGPLHGHDDRVTSVAFSPDGQRIVSGSYDNTVHIWEAANGAAIGEPLQGHEKEVSSVAFSPDSQRIVSGSCDHTVRIWDAANGAVVVGPLHGHDDWVASVAFSPDGQRIVSGSCDKTVRIWDAATDAAGGEPLQGHEEVSSVAFSPDSQRIVSGSCDHTVRIWDAANGAVVVGPLHGHDDRVTSVAFSPDGQRIVSGSYDNTVHIWEAANGAAIGEPLQGHEKEVSSVAFSPDSQRIVSGSCDHTVRIWDAATGAAVGEPLQGHEKEVMSVAFSPDGQRIVSGSCDKTVRIWDAATDAAGGEPLQGHEEGVSSVAFSPDGQRIVSGSCDHTVRIWEAANGAVVVGPLHGHDDWVKSVAFSPDGQRLISGSCDNTVRIWDAATGAAVGEPLQGHEKEVMSVAFSPDGQRIVSGSCDKTVRIWDAATDAAGGEPLQGHEEGVSSVAFSPDGQRIVSGSCDHTVRIWEAANGAVVVGPLHGHDDWVASVAFSPDGQRLISGSCDNTVRIWDAATGAAVGEPLQGHEKEVMSVAFSPDGQRIVSGSCDKTVRIWDAATDAAGGEPLQGHEEGVSSVAFSPDGQRIVSGSCDHTVRIWEAANGAVVVGPLHGHDDWVKSVAFSPDGQRLISGSCDNTVRIWEAANGAAIGEPLQGHEKEVLSVAFSPDGHRIVSGSGDKTVRIWAAPSAAVGEPLQGYDDRVASVTFSPDGQHLISHQQIVGNINTVPKFVHRQTKTVDLCSFPPIPPGGSRDGWIFSSSSRLMWIPPMLRDNFCVPWCQFVISPRGVKSLDLSSFIHGTEWEQCIDQQYRNTQGE</sequence>
<feature type="repeat" description="WD" evidence="3">
    <location>
        <begin position="1134"/>
        <end position="1175"/>
    </location>
</feature>
<dbReference type="CDD" id="cd00200">
    <property type="entry name" value="WD40"/>
    <property type="match status" value="3"/>
</dbReference>
<keyword evidence="7" id="KW-1185">Reference proteome</keyword>
<feature type="repeat" description="WD" evidence="3">
    <location>
        <begin position="1098"/>
        <end position="1132"/>
    </location>
</feature>
<organism evidence="6 7">
    <name type="scientific">Favolaschia claudopus</name>
    <dbReference type="NCBI Taxonomy" id="2862362"/>
    <lineage>
        <taxon>Eukaryota</taxon>
        <taxon>Fungi</taxon>
        <taxon>Dikarya</taxon>
        <taxon>Basidiomycota</taxon>
        <taxon>Agaricomycotina</taxon>
        <taxon>Agaricomycetes</taxon>
        <taxon>Agaricomycetidae</taxon>
        <taxon>Agaricales</taxon>
        <taxon>Marasmiineae</taxon>
        <taxon>Mycenaceae</taxon>
        <taxon>Favolaschia</taxon>
    </lineage>
</organism>
<dbReference type="Gene3D" id="3.40.50.300">
    <property type="entry name" value="P-loop containing nucleotide triphosphate hydrolases"/>
    <property type="match status" value="1"/>
</dbReference>
<feature type="repeat" description="WD" evidence="3">
    <location>
        <begin position="1391"/>
        <end position="1423"/>
    </location>
</feature>
<feature type="repeat" description="WD" evidence="3">
    <location>
        <begin position="1520"/>
        <end position="1552"/>
    </location>
</feature>
<feature type="repeat" description="WD" evidence="3">
    <location>
        <begin position="1049"/>
        <end position="1081"/>
    </location>
</feature>
<dbReference type="CDD" id="cd00030">
    <property type="entry name" value="C2"/>
    <property type="match status" value="1"/>
</dbReference>
<dbReference type="EMBL" id="JAWWNJ010000122">
    <property type="protein sequence ID" value="KAK6988500.1"/>
    <property type="molecule type" value="Genomic_DNA"/>
</dbReference>
<dbReference type="InterPro" id="IPR015943">
    <property type="entry name" value="WD40/YVTN_repeat-like_dom_sf"/>
</dbReference>
<dbReference type="SMART" id="SM00239">
    <property type="entry name" value="C2"/>
    <property type="match status" value="1"/>
</dbReference>
<dbReference type="InterPro" id="IPR035892">
    <property type="entry name" value="C2_domain_sf"/>
</dbReference>
<evidence type="ECO:0000259" key="5">
    <source>
        <dbReference type="PROSITE" id="PS50837"/>
    </source>
</evidence>
<dbReference type="PROSITE" id="PS50837">
    <property type="entry name" value="NACHT"/>
    <property type="match status" value="1"/>
</dbReference>
<dbReference type="InterPro" id="IPR056884">
    <property type="entry name" value="NPHP3-like_N"/>
</dbReference>
<feature type="repeat" description="WD" evidence="3">
    <location>
        <begin position="1305"/>
        <end position="1346"/>
    </location>
</feature>
<feature type="repeat" description="WD" evidence="3">
    <location>
        <begin position="1348"/>
        <end position="1389"/>
    </location>
</feature>
<dbReference type="InterPro" id="IPR020472">
    <property type="entry name" value="WD40_PAC1"/>
</dbReference>
<feature type="repeat" description="WD" evidence="3">
    <location>
        <begin position="1269"/>
        <end position="1303"/>
    </location>
</feature>
<dbReference type="Gene3D" id="2.60.40.150">
    <property type="entry name" value="C2 domain"/>
    <property type="match status" value="1"/>
</dbReference>
<gene>
    <name evidence="6" type="ORF">R3P38DRAFT_3443852</name>
</gene>
<dbReference type="PROSITE" id="PS00678">
    <property type="entry name" value="WD_REPEATS_1"/>
    <property type="match status" value="3"/>
</dbReference>
<feature type="repeat" description="WD" evidence="3">
    <location>
        <begin position="1434"/>
        <end position="1475"/>
    </location>
</feature>